<dbReference type="AlphaFoldDB" id="A0A835LIM1"/>
<sequence>MALLQIFSSPPLSMSVTATPMFMLQRKAINLKSKSSYNNVLRVCTHLERGALVVRAASLDIDGSDAGTTEPETVPVEKLPLESKKQLLFEAKLRMKLAKKIRLRRKRLVRKRKLRKIGRWPPSKMKKNKNV</sequence>
<proteinExistence type="predicted"/>
<dbReference type="PANTHER" id="PTHR34678">
    <property type="entry name" value="50S RIBOSOMAL PROTEIN 5, CHLOROPLASTIC"/>
    <property type="match status" value="1"/>
</dbReference>
<evidence type="ECO:0000313" key="2">
    <source>
        <dbReference type="Proteomes" id="UP000631114"/>
    </source>
</evidence>
<evidence type="ECO:0008006" key="3">
    <source>
        <dbReference type="Google" id="ProtNLM"/>
    </source>
</evidence>
<dbReference type="EMBL" id="JADFTS010000008">
    <property type="protein sequence ID" value="KAF9593857.1"/>
    <property type="molecule type" value="Genomic_DNA"/>
</dbReference>
<dbReference type="OrthoDB" id="782293at2759"/>
<dbReference type="Proteomes" id="UP000631114">
    <property type="component" value="Unassembled WGS sequence"/>
</dbReference>
<evidence type="ECO:0000313" key="1">
    <source>
        <dbReference type="EMBL" id="KAF9593857.1"/>
    </source>
</evidence>
<gene>
    <name evidence="1" type="ORF">IFM89_025648</name>
</gene>
<reference evidence="1 2" key="1">
    <citation type="submission" date="2020-10" db="EMBL/GenBank/DDBJ databases">
        <title>The Coptis chinensis genome and diversification of protoberbering-type alkaloids.</title>
        <authorList>
            <person name="Wang B."/>
            <person name="Shu S."/>
            <person name="Song C."/>
            <person name="Liu Y."/>
        </authorList>
    </citation>
    <scope>NUCLEOTIDE SEQUENCE [LARGE SCALE GENOMIC DNA]</scope>
    <source>
        <strain evidence="1">HL-2020</strain>
        <tissue evidence="1">Leaf</tissue>
    </source>
</reference>
<organism evidence="1 2">
    <name type="scientific">Coptis chinensis</name>
    <dbReference type="NCBI Taxonomy" id="261450"/>
    <lineage>
        <taxon>Eukaryota</taxon>
        <taxon>Viridiplantae</taxon>
        <taxon>Streptophyta</taxon>
        <taxon>Embryophyta</taxon>
        <taxon>Tracheophyta</taxon>
        <taxon>Spermatophyta</taxon>
        <taxon>Magnoliopsida</taxon>
        <taxon>Ranunculales</taxon>
        <taxon>Ranunculaceae</taxon>
        <taxon>Coptidoideae</taxon>
        <taxon>Coptis</taxon>
    </lineage>
</organism>
<keyword evidence="2" id="KW-1185">Reference proteome</keyword>
<dbReference type="GO" id="GO:0009535">
    <property type="term" value="C:chloroplast thylakoid membrane"/>
    <property type="evidence" value="ECO:0007669"/>
    <property type="project" value="TreeGrafter"/>
</dbReference>
<dbReference type="PANTHER" id="PTHR34678:SF1">
    <property type="entry name" value="LARGE RIBOSOMAL SUBUNIT PROTEIN CL37"/>
    <property type="match status" value="1"/>
</dbReference>
<dbReference type="GO" id="GO:0032544">
    <property type="term" value="P:plastid translation"/>
    <property type="evidence" value="ECO:0007669"/>
    <property type="project" value="TreeGrafter"/>
</dbReference>
<comment type="caution">
    <text evidence="1">The sequence shown here is derived from an EMBL/GenBank/DDBJ whole genome shotgun (WGS) entry which is preliminary data.</text>
</comment>
<accession>A0A835LIM1</accession>
<protein>
    <recommendedName>
        <fullName evidence="3">50S ribosomal protein 5, chloroplastic</fullName>
    </recommendedName>
</protein>
<dbReference type="InterPro" id="IPR040307">
    <property type="entry name" value="Ribosomal_cL37"/>
</dbReference>
<name>A0A835LIM1_9MAGN</name>